<feature type="domain" description="Phosphatidylinositol-specific phospholipase C X" evidence="2">
    <location>
        <begin position="32"/>
        <end position="189"/>
    </location>
</feature>
<dbReference type="GO" id="GO:0006629">
    <property type="term" value="P:lipid metabolic process"/>
    <property type="evidence" value="ECO:0007669"/>
    <property type="project" value="InterPro"/>
</dbReference>
<dbReference type="SUPFAM" id="SSF51695">
    <property type="entry name" value="PLC-like phosphodiesterases"/>
    <property type="match status" value="1"/>
</dbReference>
<dbReference type="InterPro" id="IPR017946">
    <property type="entry name" value="PLC-like_Pdiesterase_TIM-brl"/>
</dbReference>
<dbReference type="GO" id="GO:0008081">
    <property type="term" value="F:phosphoric diester hydrolase activity"/>
    <property type="evidence" value="ECO:0007669"/>
    <property type="project" value="InterPro"/>
</dbReference>
<keyword evidence="1" id="KW-0732">Signal</keyword>
<feature type="signal peptide" evidence="1">
    <location>
        <begin position="1"/>
        <end position="20"/>
    </location>
</feature>
<dbReference type="PROSITE" id="PS50007">
    <property type="entry name" value="PIPLC_X_DOMAIN"/>
    <property type="match status" value="1"/>
</dbReference>
<reference evidence="3 4" key="1">
    <citation type="journal article" date="2014" name="Genome Biol. Evol.">
        <title>Comparative genomics and transcriptomics analyses reveal divergent lifestyle features of nematode endoparasitic fungus Hirsutella minnesotensis.</title>
        <authorList>
            <person name="Lai Y."/>
            <person name="Liu K."/>
            <person name="Zhang X."/>
            <person name="Zhang X."/>
            <person name="Li K."/>
            <person name="Wang N."/>
            <person name="Shu C."/>
            <person name="Wu Y."/>
            <person name="Wang C."/>
            <person name="Bushley K.E."/>
            <person name="Xiang M."/>
            <person name="Liu X."/>
        </authorList>
    </citation>
    <scope>NUCLEOTIDE SEQUENCE [LARGE SCALE GENOMIC DNA]</scope>
    <source>
        <strain evidence="3 4">3608</strain>
    </source>
</reference>
<dbReference type="PANTHER" id="PTHR13593:SF113">
    <property type="entry name" value="SI:DKEY-266F7.9"/>
    <property type="match status" value="1"/>
</dbReference>
<keyword evidence="4" id="KW-1185">Reference proteome</keyword>
<evidence type="ECO:0000256" key="1">
    <source>
        <dbReference type="SAM" id="SignalP"/>
    </source>
</evidence>
<feature type="chain" id="PRO_5002526267" description="Phosphatidylinositol-specific phospholipase C X domain-containing protein" evidence="1">
    <location>
        <begin position="21"/>
        <end position="338"/>
    </location>
</feature>
<dbReference type="Gene3D" id="3.20.20.190">
    <property type="entry name" value="Phosphatidylinositol (PI) phosphodiesterase"/>
    <property type="match status" value="1"/>
</dbReference>
<organism evidence="3 4">
    <name type="scientific">Hirsutella minnesotensis 3608</name>
    <dbReference type="NCBI Taxonomy" id="1043627"/>
    <lineage>
        <taxon>Eukaryota</taxon>
        <taxon>Fungi</taxon>
        <taxon>Dikarya</taxon>
        <taxon>Ascomycota</taxon>
        <taxon>Pezizomycotina</taxon>
        <taxon>Sordariomycetes</taxon>
        <taxon>Hypocreomycetidae</taxon>
        <taxon>Hypocreales</taxon>
        <taxon>Ophiocordycipitaceae</taxon>
        <taxon>Hirsutella</taxon>
    </lineage>
</organism>
<protein>
    <recommendedName>
        <fullName evidence="2">Phosphatidylinositol-specific phospholipase C X domain-containing protein</fullName>
    </recommendedName>
</protein>
<dbReference type="Pfam" id="PF00388">
    <property type="entry name" value="PI-PLC-X"/>
    <property type="match status" value="1"/>
</dbReference>
<accession>A0A0F7ZYS4</accession>
<dbReference type="EMBL" id="KQ030539">
    <property type="protein sequence ID" value="KJZ72977.1"/>
    <property type="molecule type" value="Genomic_DNA"/>
</dbReference>
<dbReference type="OrthoDB" id="1046782at2759"/>
<gene>
    <name evidence="3" type="ORF">HIM_07549</name>
</gene>
<dbReference type="PANTHER" id="PTHR13593">
    <property type="match status" value="1"/>
</dbReference>
<dbReference type="AlphaFoldDB" id="A0A0F7ZYS4"/>
<dbReference type="SMART" id="SM00148">
    <property type="entry name" value="PLCXc"/>
    <property type="match status" value="1"/>
</dbReference>
<name>A0A0F7ZYS4_9HYPO</name>
<evidence type="ECO:0000313" key="4">
    <source>
        <dbReference type="Proteomes" id="UP000054481"/>
    </source>
</evidence>
<dbReference type="InterPro" id="IPR000909">
    <property type="entry name" value="PLipase_C_PInositol-sp_X_dom"/>
</dbReference>
<proteinExistence type="predicted"/>
<evidence type="ECO:0000259" key="2">
    <source>
        <dbReference type="SMART" id="SM00148"/>
    </source>
</evidence>
<evidence type="ECO:0000313" key="3">
    <source>
        <dbReference type="EMBL" id="KJZ72977.1"/>
    </source>
</evidence>
<dbReference type="Proteomes" id="UP000054481">
    <property type="component" value="Unassembled WGS sequence"/>
</dbReference>
<dbReference type="InterPro" id="IPR051057">
    <property type="entry name" value="PI-PLC_domain"/>
</dbReference>
<sequence>MAASALVLLSLLALAPHRHAFTVLGSPTSPPHDLVSSPSSPSCRVEHNCYLGLQCQNWALADQLRAGLRYFDIRARLRDGELRVYHADGDTGFGLADVLLAMFAFLDENPSEALVMRLKQEGPPIRVPGAANDTAAAAASFEDVFNRYRLVDKVTSPGAARHLHMYDPRRDGPIPTLGQLRSKILLLQNFPSAGHADARYGIAWEGPQMVLEDAWVVPDLYHLADKWVAIRNGLSAAAQAPLSDPRLYIAHISASVGVLPIDAAAGPANRSITGMNDMTAQWLLDYRGHKDLVPRVGVVIFDFPGHRAIEAVLAWNKIQPTLPTRRLGPAPVARRLAA</sequence>